<dbReference type="PANTHER" id="PTHR43781">
    <property type="entry name" value="SACCHAROPINE DEHYDROGENASE"/>
    <property type="match status" value="1"/>
</dbReference>
<feature type="domain" description="Saccharopine dehydrogenase NADP binding" evidence="1">
    <location>
        <begin position="12"/>
        <end position="133"/>
    </location>
</feature>
<dbReference type="PANTHER" id="PTHR43781:SF1">
    <property type="entry name" value="SACCHAROPINE DEHYDROGENASE"/>
    <property type="match status" value="1"/>
</dbReference>
<protein>
    <submittedName>
        <fullName evidence="2">Short subunit dehydrogenase-like uncharacterized protein</fullName>
    </submittedName>
</protein>
<comment type="caution">
    <text evidence="2">The sequence shown here is derived from an EMBL/GenBank/DDBJ whole genome shotgun (WGS) entry which is preliminary data.</text>
</comment>
<evidence type="ECO:0000259" key="1">
    <source>
        <dbReference type="Pfam" id="PF03435"/>
    </source>
</evidence>
<gene>
    <name evidence="2" type="ORF">ABID08_003136</name>
</gene>
<evidence type="ECO:0000313" key="2">
    <source>
        <dbReference type="EMBL" id="MET3755765.1"/>
    </source>
</evidence>
<dbReference type="GeneID" id="91151802"/>
<dbReference type="InterPro" id="IPR036291">
    <property type="entry name" value="NAD(P)-bd_dom_sf"/>
</dbReference>
<organism evidence="2 3">
    <name type="scientific">Rhizobium binae</name>
    <dbReference type="NCBI Taxonomy" id="1138190"/>
    <lineage>
        <taxon>Bacteria</taxon>
        <taxon>Pseudomonadati</taxon>
        <taxon>Pseudomonadota</taxon>
        <taxon>Alphaproteobacteria</taxon>
        <taxon>Hyphomicrobiales</taxon>
        <taxon>Rhizobiaceae</taxon>
        <taxon>Rhizobium/Agrobacterium group</taxon>
        <taxon>Rhizobium</taxon>
    </lineage>
</organism>
<keyword evidence="3" id="KW-1185">Reference proteome</keyword>
<sequence>MTENVMVAAGTVAVLGATGHTGRFVVAELLRRGLRPIAIARSAEALAAANFHEPEVLCRLATVDDEGSLMRALAGADALINCAGPFLDTADALAAAAVKSGIHYVDVSAEQPSVRSTLEKFNEPAREAGVAIIPGMGFYGGFADLLVTATLGDWASADAIDILIGLDSWHPTRGTRVTGERNKATRMVVSEGRLSPLGLPPAQKHWEFGYELGSQIVSEMPFSEIVLISRHVKTTELHTYLSAVALSDIRDEATPAPKAADPTGRSAQQFVVEVVARREGASRRTVARGQDIYAFTAPLVCEVIERLLGRQFSHAGAHAPSEILNAEEVLIALQPDHLAFEIAAR</sequence>
<reference evidence="2 3" key="1">
    <citation type="submission" date="2024-06" db="EMBL/GenBank/DDBJ databases">
        <title>Genomic Encyclopedia of Type Strains, Phase IV (KMG-IV): sequencing the most valuable type-strain genomes for metagenomic binning, comparative biology and taxonomic classification.</title>
        <authorList>
            <person name="Goeker M."/>
        </authorList>
    </citation>
    <scope>NUCLEOTIDE SEQUENCE [LARGE SCALE GENOMIC DNA]</scope>
    <source>
        <strain evidence="2 3">DSM 29288</strain>
    </source>
</reference>
<proteinExistence type="predicted"/>
<dbReference type="RefSeq" id="WP_168296433.1">
    <property type="nucleotide sequence ID" value="NZ_CP071607.1"/>
</dbReference>
<dbReference type="SUPFAM" id="SSF51735">
    <property type="entry name" value="NAD(P)-binding Rossmann-fold domains"/>
    <property type="match status" value="1"/>
</dbReference>
<dbReference type="Pfam" id="PF03435">
    <property type="entry name" value="Sacchrp_dh_NADP"/>
    <property type="match status" value="1"/>
</dbReference>
<dbReference type="EMBL" id="JBEPMY010000007">
    <property type="protein sequence ID" value="MET3755765.1"/>
    <property type="molecule type" value="Genomic_DNA"/>
</dbReference>
<accession>A0ABV2MH30</accession>
<dbReference type="Gene3D" id="3.40.50.720">
    <property type="entry name" value="NAD(P)-binding Rossmann-like Domain"/>
    <property type="match status" value="1"/>
</dbReference>
<dbReference type="InterPro" id="IPR005097">
    <property type="entry name" value="Sacchrp_dh_NADP-bd"/>
</dbReference>
<dbReference type="Proteomes" id="UP001549077">
    <property type="component" value="Unassembled WGS sequence"/>
</dbReference>
<name>A0ABV2MH30_9HYPH</name>
<evidence type="ECO:0000313" key="3">
    <source>
        <dbReference type="Proteomes" id="UP001549077"/>
    </source>
</evidence>